<sequence length="220" mass="24508">MEKEDVISLVAGIAIVIIVAFVVKPMVQGETPGQAIPSAEGQAGVGAVLTPTIPAPPLQTPTPVPTWDGKTKEVGFVDPASYNINLSNDGIGRGVKIPPVIPTKYHMVAYARIQGKGSGTTEIIRIPFPYWELWYDADPYSTDFCFFNVQVMDADDPNRFVRILSHPYTDFKSNDDKKSGWTEQFYEGNGDYWFVINTQMIRSYDLRVMVPEQYAHPENS</sequence>
<gene>
    <name evidence="2" type="ORF">RJ40_01675</name>
</gene>
<accession>A0A8A3S349</accession>
<evidence type="ECO:0000313" key="3">
    <source>
        <dbReference type="Proteomes" id="UP001042704"/>
    </source>
</evidence>
<reference evidence="2" key="2">
    <citation type="submission" date="2019-02" db="EMBL/GenBank/DDBJ databases">
        <authorList>
            <person name="Chen S.-C."/>
            <person name="Chien H.-H."/>
            <person name="Lai M.-C."/>
        </authorList>
    </citation>
    <scope>NUCLEOTIDE SEQUENCE</scope>
    <source>
        <strain evidence="2">N2F9704</strain>
    </source>
</reference>
<protein>
    <submittedName>
        <fullName evidence="2">Uncharacterized protein</fullName>
    </submittedName>
</protein>
<reference evidence="2" key="1">
    <citation type="journal article" date="2001" name="Int. J. Syst. Evol. Microbiol.">
        <title>Methanofollis aquaemaris sp. nov., a methanogen isolated from an aquaculture fish pond.</title>
        <authorList>
            <person name="Lai M.C."/>
            <person name="Chen S.C."/>
        </authorList>
    </citation>
    <scope>NUCLEOTIDE SEQUENCE</scope>
    <source>
        <strain evidence="2">N2F9704</strain>
    </source>
</reference>
<dbReference type="GeneID" id="76423026"/>
<name>A0A8A3S349_9EURY</name>
<organism evidence="2 3">
    <name type="scientific">Methanofollis aquaemaris</name>
    <dbReference type="NCBI Taxonomy" id="126734"/>
    <lineage>
        <taxon>Archaea</taxon>
        <taxon>Methanobacteriati</taxon>
        <taxon>Methanobacteriota</taxon>
        <taxon>Stenosarchaea group</taxon>
        <taxon>Methanomicrobia</taxon>
        <taxon>Methanomicrobiales</taxon>
        <taxon>Methanomicrobiaceae</taxon>
        <taxon>Methanofollis</taxon>
    </lineage>
</organism>
<feature type="transmembrane region" description="Helical" evidence="1">
    <location>
        <begin position="6"/>
        <end position="23"/>
    </location>
</feature>
<dbReference type="Proteomes" id="UP001042704">
    <property type="component" value="Chromosome"/>
</dbReference>
<keyword evidence="1" id="KW-1133">Transmembrane helix</keyword>
<dbReference type="AlphaFoldDB" id="A0A8A3S349"/>
<dbReference type="RefSeq" id="WP_265581622.1">
    <property type="nucleotide sequence ID" value="NZ_CP036172.1"/>
</dbReference>
<keyword evidence="1" id="KW-0812">Transmembrane</keyword>
<evidence type="ECO:0000313" key="2">
    <source>
        <dbReference type="EMBL" id="QSZ66299.1"/>
    </source>
</evidence>
<dbReference type="KEGG" id="maqe:RJ40_01675"/>
<proteinExistence type="predicted"/>
<dbReference type="EMBL" id="CP036172">
    <property type="protein sequence ID" value="QSZ66299.1"/>
    <property type="molecule type" value="Genomic_DNA"/>
</dbReference>
<keyword evidence="1" id="KW-0472">Membrane</keyword>
<keyword evidence="3" id="KW-1185">Reference proteome</keyword>
<evidence type="ECO:0000256" key="1">
    <source>
        <dbReference type="SAM" id="Phobius"/>
    </source>
</evidence>